<evidence type="ECO:0008006" key="2">
    <source>
        <dbReference type="Google" id="ProtNLM"/>
    </source>
</evidence>
<sequence length="527" mass="55951">MKSTTMMLVAVLMMAGGVRAAEQRAQLKVTADAGITSIRAKMNFSNGRGPATPIMQNQNWSGFESKTLLMAFDTAAIRGWTVSRANLHIYVARGDLYGLGLCTILAEWAEGRALNGVEAEGAPCWNYRAAPARGAKGTAANHWAWPGSKFYSVSWVHPAARYSNAGPGQIKREKTPDGRFLHLTVPVKPKLVESLAAGVATGLVLTDDKGQVRESYSLIGAAYPYRYNASEEAWVFTRDIHKKGYRPMLEVFGEAVDKTPPARPKGAKVAEVHPTDGSVVVTFTAPGDDGTTGQVLAYEAVHSDARVTEANWSKATALPKWAMPKAVGSGKTQRMPVFTLAGGKYHLGIRAVDEAGNRGGVADLTITIPRPPDASLAAAKPERLPGGQAPARQDVGISIVPDTVKVDPVSGMILLDGTRFRPGKGYLQANRIWRADSRTARLTAAANEVAACQVILGPIGKDGLTGVRVSVSDLAGPAGRKIAAGPNVQTFRVWYVPTVTEKRRAAGPGGMDATQTVASGWQGDACL</sequence>
<dbReference type="AlphaFoldDB" id="A0A0F9GY54"/>
<feature type="non-terminal residue" evidence="1">
    <location>
        <position position="527"/>
    </location>
</feature>
<proteinExistence type="predicted"/>
<name>A0A0F9GY54_9ZZZZ</name>
<accession>A0A0F9GY54</accession>
<protein>
    <recommendedName>
        <fullName evidence="2">Fibronectin type-III domain-containing protein</fullName>
    </recommendedName>
</protein>
<evidence type="ECO:0000313" key="1">
    <source>
        <dbReference type="EMBL" id="KKL95636.1"/>
    </source>
</evidence>
<reference evidence="1" key="1">
    <citation type="journal article" date="2015" name="Nature">
        <title>Complex archaea that bridge the gap between prokaryotes and eukaryotes.</title>
        <authorList>
            <person name="Spang A."/>
            <person name="Saw J.H."/>
            <person name="Jorgensen S.L."/>
            <person name="Zaremba-Niedzwiedzka K."/>
            <person name="Martijn J."/>
            <person name="Lind A.E."/>
            <person name="van Eijk R."/>
            <person name="Schleper C."/>
            <person name="Guy L."/>
            <person name="Ettema T.J."/>
        </authorList>
    </citation>
    <scope>NUCLEOTIDE SEQUENCE</scope>
</reference>
<dbReference type="EMBL" id="LAZR01018626">
    <property type="protein sequence ID" value="KKL95636.1"/>
    <property type="molecule type" value="Genomic_DNA"/>
</dbReference>
<organism evidence="1">
    <name type="scientific">marine sediment metagenome</name>
    <dbReference type="NCBI Taxonomy" id="412755"/>
    <lineage>
        <taxon>unclassified sequences</taxon>
        <taxon>metagenomes</taxon>
        <taxon>ecological metagenomes</taxon>
    </lineage>
</organism>
<gene>
    <name evidence="1" type="ORF">LCGC14_1852610</name>
</gene>
<comment type="caution">
    <text evidence="1">The sequence shown here is derived from an EMBL/GenBank/DDBJ whole genome shotgun (WGS) entry which is preliminary data.</text>
</comment>